<feature type="repeat" description="TNFR-Cys" evidence="9">
    <location>
        <begin position="78"/>
        <end position="118"/>
    </location>
</feature>
<feature type="chain" id="PRO_5034709547" evidence="11">
    <location>
        <begin position="25"/>
        <end position="366"/>
    </location>
</feature>
<dbReference type="PANTHER" id="PTHR46330">
    <property type="entry name" value="TUMOR NECROSIS FACTOR RECEPTOR SUPERFAMILY MEMBER 10B"/>
    <property type="match status" value="1"/>
</dbReference>
<dbReference type="GO" id="GO:0036462">
    <property type="term" value="P:TRAIL-activated apoptotic signaling pathway"/>
    <property type="evidence" value="ECO:0007669"/>
    <property type="project" value="TreeGrafter"/>
</dbReference>
<feature type="signal peptide" evidence="11">
    <location>
        <begin position="1"/>
        <end position="24"/>
    </location>
</feature>
<keyword evidence="6 9" id="KW-1015">Disulfide bond</keyword>
<evidence type="ECO:0000256" key="10">
    <source>
        <dbReference type="SAM" id="Phobius"/>
    </source>
</evidence>
<feature type="transmembrane region" description="Helical" evidence="10">
    <location>
        <begin position="170"/>
        <end position="192"/>
    </location>
</feature>
<evidence type="ECO:0000259" key="12">
    <source>
        <dbReference type="PROSITE" id="PS50017"/>
    </source>
</evidence>
<protein>
    <submittedName>
        <fullName evidence="14">Uncharacterized protein</fullName>
    </submittedName>
</protein>
<keyword evidence="8" id="KW-0325">Glycoprotein</keyword>
<dbReference type="PANTHER" id="PTHR46330:SF17">
    <property type="entry name" value="TUMOR NECROSIS FACTOR RECEPTOR SUPERFAMILY, MEMBER 10B"/>
    <property type="match status" value="1"/>
</dbReference>
<proteinExistence type="predicted"/>
<reference evidence="14" key="2">
    <citation type="submission" date="2025-09" db="UniProtKB">
        <authorList>
            <consortium name="Ensembl"/>
        </authorList>
    </citation>
    <scope>IDENTIFICATION</scope>
</reference>
<organism evidence="14 15">
    <name type="scientific">Cyanoderma ruficeps</name>
    <name type="common">rufous-capped babbler</name>
    <dbReference type="NCBI Taxonomy" id="181631"/>
    <lineage>
        <taxon>Eukaryota</taxon>
        <taxon>Metazoa</taxon>
        <taxon>Chordata</taxon>
        <taxon>Craniata</taxon>
        <taxon>Vertebrata</taxon>
        <taxon>Euteleostomi</taxon>
        <taxon>Archelosauria</taxon>
        <taxon>Archosauria</taxon>
        <taxon>Dinosauria</taxon>
        <taxon>Saurischia</taxon>
        <taxon>Theropoda</taxon>
        <taxon>Coelurosauria</taxon>
        <taxon>Aves</taxon>
        <taxon>Neognathae</taxon>
        <taxon>Neoaves</taxon>
        <taxon>Telluraves</taxon>
        <taxon>Australaves</taxon>
        <taxon>Passeriformes</taxon>
        <taxon>Sylvioidea</taxon>
        <taxon>Timaliidae</taxon>
        <taxon>Cyanoderma</taxon>
    </lineage>
</organism>
<accession>A0A8C3QXM4</accession>
<sequence length="366" mass="40973">MRPPRRRLLASLPLLLVVAAYGTGAVSLRKRDSLDGAWGGEHGYYTKSDGLYSCQKCPPGTYLAGECQEQNGSSRCEPCGYGEYMEYPSAFPSCRDCSKCREDQVEQSPCQPDKNTVCVCRNGTFCPPEHPCEMCQKCQPRCPEGQTVQKPCRPDRDLQCGPATDTTVPLYIRVLSGLVTCVVVIVIVLCLWKCCCSSPGDGTPSNRWPYRMVTSMFQKLLWYRRVNTGAEDNATNHNLQSQQPDIEPPLVVPPSESGNCRKKLVPVPGKDPTQALKDTFYLFAEKIPRNCWKKFGRKLCLEENDVVMIMDNDAFFDMLYRWLSREGSRASLNTLLDTLDQLHLGGVAEKISSVVLQDGTFQYETS</sequence>
<dbReference type="GO" id="GO:0043065">
    <property type="term" value="P:positive regulation of apoptotic process"/>
    <property type="evidence" value="ECO:0007669"/>
    <property type="project" value="TreeGrafter"/>
</dbReference>
<evidence type="ECO:0000256" key="5">
    <source>
        <dbReference type="ARBA" id="ARBA00023136"/>
    </source>
</evidence>
<dbReference type="Proteomes" id="UP000694396">
    <property type="component" value="Unplaced"/>
</dbReference>
<dbReference type="InterPro" id="IPR052491">
    <property type="entry name" value="TNFRSF10"/>
</dbReference>
<dbReference type="Gene3D" id="2.10.50.10">
    <property type="entry name" value="Tumor Necrosis Factor Receptor, subunit A, domain 2"/>
    <property type="match status" value="3"/>
</dbReference>
<keyword evidence="3 11" id="KW-0732">Signal</keyword>
<feature type="disulfide bond" evidence="9">
    <location>
        <begin position="120"/>
        <end position="135"/>
    </location>
</feature>
<dbReference type="Pfam" id="PF00020">
    <property type="entry name" value="TNFR_c6"/>
    <property type="match status" value="2"/>
</dbReference>
<keyword evidence="2" id="KW-0053">Apoptosis</keyword>
<dbReference type="SUPFAM" id="SSF57586">
    <property type="entry name" value="TNF receptor-like"/>
    <property type="match status" value="2"/>
</dbReference>
<comment type="subcellular location">
    <subcellularLocation>
        <location evidence="1">Membrane</location>
    </subcellularLocation>
</comment>
<dbReference type="PROSITE" id="PS50017">
    <property type="entry name" value="DEATH_DOMAIN"/>
    <property type="match status" value="1"/>
</dbReference>
<evidence type="ECO:0000313" key="14">
    <source>
        <dbReference type="Ensembl" id="ENSCRFP00000012945.1"/>
    </source>
</evidence>
<feature type="repeat" description="TNFR-Cys" evidence="9">
    <location>
        <begin position="119"/>
        <end position="160"/>
    </location>
</feature>
<keyword evidence="15" id="KW-1185">Reference proteome</keyword>
<feature type="domain" description="TNFR-Cys" evidence="13">
    <location>
        <begin position="78"/>
        <end position="118"/>
    </location>
</feature>
<reference evidence="14" key="1">
    <citation type="submission" date="2025-08" db="UniProtKB">
        <authorList>
            <consortium name="Ensembl"/>
        </authorList>
    </citation>
    <scope>IDENTIFICATION</scope>
</reference>
<dbReference type="PROSITE" id="PS50050">
    <property type="entry name" value="TNFR_NGFR_2"/>
    <property type="match status" value="2"/>
</dbReference>
<evidence type="ECO:0000256" key="7">
    <source>
        <dbReference type="ARBA" id="ARBA00023170"/>
    </source>
</evidence>
<dbReference type="PROSITE" id="PS00652">
    <property type="entry name" value="TNFR_NGFR_1"/>
    <property type="match status" value="1"/>
</dbReference>
<feature type="disulfide bond" evidence="9">
    <location>
        <begin position="142"/>
        <end position="160"/>
    </location>
</feature>
<feature type="disulfide bond" evidence="9">
    <location>
        <begin position="79"/>
        <end position="94"/>
    </location>
</feature>
<evidence type="ECO:0000256" key="9">
    <source>
        <dbReference type="PROSITE-ProRule" id="PRU00206"/>
    </source>
</evidence>
<keyword evidence="7" id="KW-0675">Receptor</keyword>
<dbReference type="InterPro" id="IPR000488">
    <property type="entry name" value="Death_dom"/>
</dbReference>
<dbReference type="SUPFAM" id="SSF47986">
    <property type="entry name" value="DEATH domain"/>
    <property type="match status" value="1"/>
</dbReference>
<evidence type="ECO:0000256" key="6">
    <source>
        <dbReference type="ARBA" id="ARBA00023157"/>
    </source>
</evidence>
<keyword evidence="10" id="KW-1133">Transmembrane helix</keyword>
<feature type="domain" description="Death" evidence="12">
    <location>
        <begin position="292"/>
        <end position="355"/>
    </location>
</feature>
<dbReference type="GO" id="GO:0009986">
    <property type="term" value="C:cell surface"/>
    <property type="evidence" value="ECO:0007669"/>
    <property type="project" value="TreeGrafter"/>
</dbReference>
<feature type="disulfide bond" evidence="9">
    <location>
        <begin position="100"/>
        <end position="118"/>
    </location>
</feature>
<feature type="domain" description="TNFR-Cys" evidence="13">
    <location>
        <begin position="119"/>
        <end position="160"/>
    </location>
</feature>
<dbReference type="AlphaFoldDB" id="A0A8C3QXM4"/>
<dbReference type="InterPro" id="IPR001368">
    <property type="entry name" value="TNFR/NGFR_Cys_rich_reg"/>
</dbReference>
<evidence type="ECO:0000313" key="15">
    <source>
        <dbReference type="Proteomes" id="UP000694396"/>
    </source>
</evidence>
<evidence type="ECO:0000256" key="4">
    <source>
        <dbReference type="ARBA" id="ARBA00022737"/>
    </source>
</evidence>
<dbReference type="Ensembl" id="ENSCRFT00000013391.1">
    <property type="protein sequence ID" value="ENSCRFP00000012945.1"/>
    <property type="gene ID" value="ENSCRFG00000010041.1"/>
</dbReference>
<dbReference type="Gene3D" id="1.10.533.10">
    <property type="entry name" value="Death Domain, Fas"/>
    <property type="match status" value="1"/>
</dbReference>
<dbReference type="GO" id="GO:0005886">
    <property type="term" value="C:plasma membrane"/>
    <property type="evidence" value="ECO:0007669"/>
    <property type="project" value="TreeGrafter"/>
</dbReference>
<keyword evidence="5 10" id="KW-0472">Membrane</keyword>
<evidence type="ECO:0000259" key="13">
    <source>
        <dbReference type="PROSITE" id="PS50050"/>
    </source>
</evidence>
<dbReference type="Pfam" id="PF00531">
    <property type="entry name" value="Death"/>
    <property type="match status" value="1"/>
</dbReference>
<keyword evidence="10" id="KW-0812">Transmembrane</keyword>
<name>A0A8C3QXM4_9PASS</name>
<evidence type="ECO:0000256" key="11">
    <source>
        <dbReference type="SAM" id="SignalP"/>
    </source>
</evidence>
<evidence type="ECO:0000256" key="8">
    <source>
        <dbReference type="ARBA" id="ARBA00023180"/>
    </source>
</evidence>
<keyword evidence="4" id="KW-0677">Repeat</keyword>
<evidence type="ECO:0000256" key="2">
    <source>
        <dbReference type="ARBA" id="ARBA00022703"/>
    </source>
</evidence>
<dbReference type="InterPro" id="IPR011029">
    <property type="entry name" value="DEATH-like_dom_sf"/>
</dbReference>
<comment type="caution">
    <text evidence="9">Lacks conserved residue(s) required for the propagation of feature annotation.</text>
</comment>
<evidence type="ECO:0000256" key="3">
    <source>
        <dbReference type="ARBA" id="ARBA00022729"/>
    </source>
</evidence>
<dbReference type="SMART" id="SM00208">
    <property type="entry name" value="TNFR"/>
    <property type="match status" value="2"/>
</dbReference>
<feature type="disulfide bond" evidence="9">
    <location>
        <begin position="97"/>
        <end position="110"/>
    </location>
</feature>
<evidence type="ECO:0000256" key="1">
    <source>
        <dbReference type="ARBA" id="ARBA00004370"/>
    </source>
</evidence>
<dbReference type="SMART" id="SM00005">
    <property type="entry name" value="DEATH"/>
    <property type="match status" value="1"/>
</dbReference>